<reference evidence="1" key="1">
    <citation type="submission" date="2022-07" db="EMBL/GenBank/DDBJ databases">
        <title>Phylogenomic reconstructions and comparative analyses of Kickxellomycotina fungi.</title>
        <authorList>
            <person name="Reynolds N.K."/>
            <person name="Stajich J.E."/>
            <person name="Barry K."/>
            <person name="Grigoriev I.V."/>
            <person name="Crous P."/>
            <person name="Smith M.E."/>
        </authorList>
    </citation>
    <scope>NUCLEOTIDE SEQUENCE</scope>
    <source>
        <strain evidence="1">NBRC 100468</strain>
    </source>
</reference>
<evidence type="ECO:0000313" key="1">
    <source>
        <dbReference type="EMBL" id="KAJ1913783.1"/>
    </source>
</evidence>
<accession>A0A9W8DLS6</accession>
<comment type="caution">
    <text evidence="1">The sequence shown here is derived from an EMBL/GenBank/DDBJ whole genome shotgun (WGS) entry which is preliminary data.</text>
</comment>
<gene>
    <name evidence="1" type="ORF">H4219_005060</name>
</gene>
<proteinExistence type="predicted"/>
<dbReference type="OrthoDB" id="10501854at2759"/>
<evidence type="ECO:0000313" key="2">
    <source>
        <dbReference type="Proteomes" id="UP001150538"/>
    </source>
</evidence>
<dbReference type="Proteomes" id="UP001150538">
    <property type="component" value="Unassembled WGS sequence"/>
</dbReference>
<protein>
    <submittedName>
        <fullName evidence="1">Uncharacterized protein</fullName>
    </submittedName>
</protein>
<name>A0A9W8DLS6_9FUNG</name>
<organism evidence="1 2">
    <name type="scientific">Mycoemilia scoparia</name>
    <dbReference type="NCBI Taxonomy" id="417184"/>
    <lineage>
        <taxon>Eukaryota</taxon>
        <taxon>Fungi</taxon>
        <taxon>Fungi incertae sedis</taxon>
        <taxon>Zoopagomycota</taxon>
        <taxon>Kickxellomycotina</taxon>
        <taxon>Kickxellomycetes</taxon>
        <taxon>Kickxellales</taxon>
        <taxon>Kickxellaceae</taxon>
        <taxon>Mycoemilia</taxon>
    </lineage>
</organism>
<dbReference type="EMBL" id="JANBPU010000239">
    <property type="protein sequence ID" value="KAJ1913783.1"/>
    <property type="molecule type" value="Genomic_DNA"/>
</dbReference>
<keyword evidence="2" id="KW-1185">Reference proteome</keyword>
<dbReference type="AlphaFoldDB" id="A0A9W8DLS6"/>
<sequence>MEYYKPHMKYVHHLALEDPIPATWMTPDENMYQDKLVILEQILRLEWTSVRSISLYGIVDWATDWLLGLLRRHFPKLEHITLIHTTVNPIKFPKRALMSLNNLKEAILIPKRYPNEMCYIFRWDSSNGSSPLLVRPPRFRDCETDGPSLLETYAYRKSIEPDAVLAPITVKSQYPSMNGLWRYLYTTLTQPNNRKWSSLEHFSVRSSNHHFVSDKLFSAAHQQNLQQHFGLQENSIAASSSSSASSSPATSPSTLLSTTMSSNMVISGESPKIPSSSLEIDWVPQTQSLTITGYESTFIRYGNIEPSFYRIMAGVMALSNGAARYLKLGAIDERCVSLIIQCCPLTRKLQIKSRRQVDYKSTQREGTSLLDNLGANFGLTAQCLLELIRGMPFLRIIKDHAELDSFSVYQLNYSLLCEHINQPANNTNEATSNSQEQLVNTDARPQSDRLCHLELPYHHLSPEALKFLLQSFPALHTLSFTLMFDVTGSNFKNWPLFPKVRRMSVGTVNATTFPTLLAMLKYFPALQVCRLGIENHAQAAYILENAFPNINFLYC</sequence>